<evidence type="ECO:0000256" key="1">
    <source>
        <dbReference type="ARBA" id="ARBA00022605"/>
    </source>
</evidence>
<dbReference type="InterPro" id="IPR029055">
    <property type="entry name" value="Ntn_hydrolases_N"/>
</dbReference>
<gene>
    <name evidence="6" type="ORF">ARMSODRAFT_948907</name>
</gene>
<evidence type="ECO:0000313" key="7">
    <source>
        <dbReference type="Proteomes" id="UP000218334"/>
    </source>
</evidence>
<keyword evidence="3" id="KW-0315">Glutamine amidotransferase</keyword>
<dbReference type="InterPro" id="IPR001962">
    <property type="entry name" value="Asn_synthase"/>
</dbReference>
<sequence length="588" mass="65308">MCGIFICARRLQGDPQTFDTADSSFEKLCIGSRHANAARGPDAQRSHKVSFKAQASDASIIHLEFFASELCLRGSRPVVQPHIRNGDILCWNGEIFEGLDMAPAENDGVKLFESSRGLKSPTQIRDLFSSVEGPYAFVFHHEESGTLIFGRDPLGRRSLLIHKPSPSHPYLILTSVTSGADTGCSFEELSTDHIFYLNLKDLAQLDDPMTFEDHLKALTRWPSQPTVSSYAEPPKVNPSIPPDTWPRLVSLDEIPDYLLASVDALISHLDRSVMLRVHNIPHRSSAPTQSRVAVLFSGGIDSTVIAYLAHKHIPLEESIDLLNVAFENPRKIRMETEGNLGGVSRRHKKKDKKPSESDPVRGSYMVPDRKTGLQEVEELRQLCPRRTWNFVEVNVPYHESQGVRSIVEALMLPSRTVMDFSLALALYFASRGVGHVRAYPGAEPVAYTSPARVLLNGLGSDELLGGYGRHRSAFNSGGWQAVISELQLEIQRIPVRNLGRDDRICSSHGKETRHPFLSFGVVSFLANLPVQHKMDPRLEVGLGDKMLLRLAARKMGLIEASERKKRAMQFGSHSARMEGDAKGDVTLD</sequence>
<dbReference type="Proteomes" id="UP000218334">
    <property type="component" value="Unassembled WGS sequence"/>
</dbReference>
<proteinExistence type="predicted"/>
<evidence type="ECO:0000256" key="4">
    <source>
        <dbReference type="SAM" id="MobiDB-lite"/>
    </source>
</evidence>
<dbReference type="Gene3D" id="3.40.50.620">
    <property type="entry name" value="HUPs"/>
    <property type="match status" value="1"/>
</dbReference>
<name>A0A2H3CLM9_9AGAR</name>
<keyword evidence="1" id="KW-0028">Amino-acid biosynthesis</keyword>
<feature type="region of interest" description="Disordered" evidence="4">
    <location>
        <begin position="569"/>
        <end position="588"/>
    </location>
</feature>
<dbReference type="GO" id="GO:0006529">
    <property type="term" value="P:asparagine biosynthetic process"/>
    <property type="evidence" value="ECO:0007669"/>
    <property type="project" value="UniProtKB-KW"/>
</dbReference>
<evidence type="ECO:0000259" key="5">
    <source>
        <dbReference type="Pfam" id="PF00733"/>
    </source>
</evidence>
<dbReference type="InterPro" id="IPR014729">
    <property type="entry name" value="Rossmann-like_a/b/a_fold"/>
</dbReference>
<organism evidence="6 7">
    <name type="scientific">Armillaria solidipes</name>
    <dbReference type="NCBI Taxonomy" id="1076256"/>
    <lineage>
        <taxon>Eukaryota</taxon>
        <taxon>Fungi</taxon>
        <taxon>Dikarya</taxon>
        <taxon>Basidiomycota</taxon>
        <taxon>Agaricomycotina</taxon>
        <taxon>Agaricomycetes</taxon>
        <taxon>Agaricomycetidae</taxon>
        <taxon>Agaricales</taxon>
        <taxon>Marasmiineae</taxon>
        <taxon>Physalacriaceae</taxon>
        <taxon>Armillaria</taxon>
    </lineage>
</organism>
<dbReference type="Pfam" id="PF00733">
    <property type="entry name" value="Asn_synthase"/>
    <property type="match status" value="1"/>
</dbReference>
<evidence type="ECO:0000256" key="2">
    <source>
        <dbReference type="ARBA" id="ARBA00022888"/>
    </source>
</evidence>
<dbReference type="AlphaFoldDB" id="A0A2H3CLM9"/>
<reference evidence="7" key="1">
    <citation type="journal article" date="2017" name="Nat. Ecol. Evol.">
        <title>Genome expansion and lineage-specific genetic innovations in the forest pathogenic fungi Armillaria.</title>
        <authorList>
            <person name="Sipos G."/>
            <person name="Prasanna A.N."/>
            <person name="Walter M.C."/>
            <person name="O'Connor E."/>
            <person name="Balint B."/>
            <person name="Krizsan K."/>
            <person name="Kiss B."/>
            <person name="Hess J."/>
            <person name="Varga T."/>
            <person name="Slot J."/>
            <person name="Riley R."/>
            <person name="Boka B."/>
            <person name="Rigling D."/>
            <person name="Barry K."/>
            <person name="Lee J."/>
            <person name="Mihaltcheva S."/>
            <person name="LaButti K."/>
            <person name="Lipzen A."/>
            <person name="Waldron R."/>
            <person name="Moloney N.M."/>
            <person name="Sperisen C."/>
            <person name="Kredics L."/>
            <person name="Vagvoelgyi C."/>
            <person name="Patrignani A."/>
            <person name="Fitzpatrick D."/>
            <person name="Nagy I."/>
            <person name="Doyle S."/>
            <person name="Anderson J.B."/>
            <person name="Grigoriev I.V."/>
            <person name="Gueldener U."/>
            <person name="Muensterkoetter M."/>
            <person name="Nagy L.G."/>
        </authorList>
    </citation>
    <scope>NUCLEOTIDE SEQUENCE [LARGE SCALE GENOMIC DNA]</scope>
    <source>
        <strain evidence="7">28-4</strain>
    </source>
</reference>
<dbReference type="CDD" id="cd01991">
    <property type="entry name" value="Asn_synthase_B_C"/>
    <property type="match status" value="1"/>
</dbReference>
<evidence type="ECO:0000313" key="6">
    <source>
        <dbReference type="EMBL" id="PBK77033.1"/>
    </source>
</evidence>
<dbReference type="PANTHER" id="PTHR45937">
    <property type="entry name" value="ASPARAGINE SYNTHETASE DOMAIN-CONTAINING PROTEIN 1"/>
    <property type="match status" value="1"/>
</dbReference>
<accession>A0A2H3CLM9</accession>
<dbReference type="PANTHER" id="PTHR45937:SF1">
    <property type="entry name" value="ASPARAGINE SYNTHETASE DOMAIN-CONTAINING PROTEIN 1"/>
    <property type="match status" value="1"/>
</dbReference>
<keyword evidence="2" id="KW-0061">Asparagine biosynthesis</keyword>
<feature type="region of interest" description="Disordered" evidence="4">
    <location>
        <begin position="336"/>
        <end position="364"/>
    </location>
</feature>
<dbReference type="STRING" id="1076256.A0A2H3CLM9"/>
<evidence type="ECO:0000256" key="3">
    <source>
        <dbReference type="ARBA" id="ARBA00022962"/>
    </source>
</evidence>
<dbReference type="EMBL" id="KZ293416">
    <property type="protein sequence ID" value="PBK77033.1"/>
    <property type="molecule type" value="Genomic_DNA"/>
</dbReference>
<dbReference type="SUPFAM" id="SSF52402">
    <property type="entry name" value="Adenine nucleotide alpha hydrolases-like"/>
    <property type="match status" value="1"/>
</dbReference>
<protein>
    <recommendedName>
        <fullName evidence="5">Asparagine synthetase domain-containing protein</fullName>
    </recommendedName>
</protein>
<dbReference type="Gene3D" id="3.60.20.10">
    <property type="entry name" value="Glutamine Phosphoribosylpyrophosphate, subunit 1, domain 1"/>
    <property type="match status" value="1"/>
</dbReference>
<dbReference type="GO" id="GO:0004066">
    <property type="term" value="F:asparagine synthase (glutamine-hydrolyzing) activity"/>
    <property type="evidence" value="ECO:0007669"/>
    <property type="project" value="InterPro"/>
</dbReference>
<feature type="domain" description="Asparagine synthetase" evidence="5">
    <location>
        <begin position="477"/>
        <end position="579"/>
    </location>
</feature>
<keyword evidence="7" id="KW-1185">Reference proteome</keyword>
<feature type="compositionally biased region" description="Basic and acidic residues" evidence="4">
    <location>
        <begin position="575"/>
        <end position="588"/>
    </location>
</feature>
<dbReference type="SUPFAM" id="SSF56235">
    <property type="entry name" value="N-terminal nucleophile aminohydrolases (Ntn hydrolases)"/>
    <property type="match status" value="1"/>
</dbReference>
<dbReference type="InterPro" id="IPR051857">
    <property type="entry name" value="Asn_synthetase_domain"/>
</dbReference>